<protein>
    <submittedName>
        <fullName evidence="1">Uncharacterized protein</fullName>
    </submittedName>
</protein>
<name>A0A142EK98_9BACT</name>
<dbReference type="EMBL" id="CP012836">
    <property type="protein sequence ID" value="AMQ55553.1"/>
    <property type="molecule type" value="Genomic_DNA"/>
</dbReference>
<evidence type="ECO:0000313" key="2">
    <source>
        <dbReference type="Proteomes" id="UP000073816"/>
    </source>
</evidence>
<reference evidence="2" key="1">
    <citation type="submission" date="2015-09" db="EMBL/GenBank/DDBJ databases">
        <title>Complete sequence of Algoriphagus sp. M8-2.</title>
        <authorList>
            <person name="Shintani M."/>
        </authorList>
    </citation>
    <scope>NUCLEOTIDE SEQUENCE [LARGE SCALE GENOMIC DNA]</scope>
    <source>
        <strain evidence="2">M8-2</strain>
    </source>
</reference>
<dbReference type="PATRIC" id="fig|1727163.4.peg.831"/>
<keyword evidence="2" id="KW-1185">Reference proteome</keyword>
<accession>A0A142EK98</accession>
<reference evidence="1 2" key="2">
    <citation type="journal article" date="2016" name="Genome Announc.">
        <title>Complete Genome Sequence of Algoriphagus sp. Strain M8-2, Isolated from a Brackish Lake.</title>
        <authorList>
            <person name="Muraguchi Y."/>
            <person name="Kushimoto K."/>
            <person name="Ohtsubo Y."/>
            <person name="Suzuki T."/>
            <person name="Dohra H."/>
            <person name="Kimbara K."/>
            <person name="Shintani M."/>
        </authorList>
    </citation>
    <scope>NUCLEOTIDE SEQUENCE [LARGE SCALE GENOMIC DNA]</scope>
    <source>
        <strain evidence="1 2">M8-2</strain>
    </source>
</reference>
<sequence>MNVNIKCIKCNEILTFATMTKQSMKQSVKQSFDWKVMLGLKKIEWVPTCEQCNSSGKENFCCPECGSSQIWTEDILKTGNLIHKCK</sequence>
<dbReference type="KEGG" id="alm:AO498_03995"/>
<gene>
    <name evidence="1" type="ORF">AO498_03995</name>
</gene>
<proteinExistence type="predicted"/>
<dbReference type="Proteomes" id="UP000073816">
    <property type="component" value="Chromosome"/>
</dbReference>
<evidence type="ECO:0000313" key="1">
    <source>
        <dbReference type="EMBL" id="AMQ55553.1"/>
    </source>
</evidence>
<organism evidence="1 2">
    <name type="scientific">Algoriphagus sanaruensis</name>
    <dbReference type="NCBI Taxonomy" id="1727163"/>
    <lineage>
        <taxon>Bacteria</taxon>
        <taxon>Pseudomonadati</taxon>
        <taxon>Bacteroidota</taxon>
        <taxon>Cytophagia</taxon>
        <taxon>Cytophagales</taxon>
        <taxon>Cyclobacteriaceae</taxon>
        <taxon>Algoriphagus</taxon>
    </lineage>
</organism>
<dbReference type="STRING" id="1727163.AO498_03995"/>
<dbReference type="AlphaFoldDB" id="A0A142EK98"/>